<evidence type="ECO:0000313" key="3">
    <source>
        <dbReference type="EMBL" id="PSN69515.1"/>
    </source>
</evidence>
<evidence type="ECO:0000256" key="2">
    <source>
        <dbReference type="SAM" id="Phobius"/>
    </source>
</evidence>
<organism evidence="3 4">
    <name type="scientific">Corynespora cassiicola Philippines</name>
    <dbReference type="NCBI Taxonomy" id="1448308"/>
    <lineage>
        <taxon>Eukaryota</taxon>
        <taxon>Fungi</taxon>
        <taxon>Dikarya</taxon>
        <taxon>Ascomycota</taxon>
        <taxon>Pezizomycotina</taxon>
        <taxon>Dothideomycetes</taxon>
        <taxon>Pleosporomycetidae</taxon>
        <taxon>Pleosporales</taxon>
        <taxon>Corynesporascaceae</taxon>
        <taxon>Corynespora</taxon>
    </lineage>
</organism>
<dbReference type="Proteomes" id="UP000240883">
    <property type="component" value="Unassembled WGS sequence"/>
</dbReference>
<protein>
    <submittedName>
        <fullName evidence="3">Uncharacterized protein</fullName>
    </submittedName>
</protein>
<keyword evidence="2" id="KW-1133">Transmembrane helix</keyword>
<comment type="similarity">
    <text evidence="1">Belongs to the ustYa family.</text>
</comment>
<reference evidence="3 4" key="1">
    <citation type="journal article" date="2018" name="Front. Microbiol.">
        <title>Genome-Wide Analysis of Corynespora cassiicola Leaf Fall Disease Putative Effectors.</title>
        <authorList>
            <person name="Lopez D."/>
            <person name="Ribeiro S."/>
            <person name="Label P."/>
            <person name="Fumanal B."/>
            <person name="Venisse J.S."/>
            <person name="Kohler A."/>
            <person name="de Oliveira R.R."/>
            <person name="Labutti K."/>
            <person name="Lipzen A."/>
            <person name="Lail K."/>
            <person name="Bauer D."/>
            <person name="Ohm R.A."/>
            <person name="Barry K.W."/>
            <person name="Spatafora J."/>
            <person name="Grigoriev I.V."/>
            <person name="Martin F.M."/>
            <person name="Pujade-Renaud V."/>
        </authorList>
    </citation>
    <scope>NUCLEOTIDE SEQUENCE [LARGE SCALE GENOMIC DNA]</scope>
    <source>
        <strain evidence="3 4">Philippines</strain>
    </source>
</reference>
<dbReference type="OrthoDB" id="3687641at2759"/>
<keyword evidence="4" id="KW-1185">Reference proteome</keyword>
<dbReference type="GO" id="GO:0043386">
    <property type="term" value="P:mycotoxin biosynthetic process"/>
    <property type="evidence" value="ECO:0007669"/>
    <property type="project" value="InterPro"/>
</dbReference>
<dbReference type="PANTHER" id="PTHR33365">
    <property type="entry name" value="YALI0B05434P"/>
    <property type="match status" value="1"/>
</dbReference>
<dbReference type="EMBL" id="KZ678133">
    <property type="protein sequence ID" value="PSN69515.1"/>
    <property type="molecule type" value="Genomic_DNA"/>
</dbReference>
<accession>A0A2T2NVQ1</accession>
<proteinExistence type="inferred from homology"/>
<dbReference type="InterPro" id="IPR021765">
    <property type="entry name" value="UstYa-like"/>
</dbReference>
<dbReference type="Pfam" id="PF11807">
    <property type="entry name" value="UstYa"/>
    <property type="match status" value="1"/>
</dbReference>
<keyword evidence="2" id="KW-0472">Membrane</keyword>
<evidence type="ECO:0000313" key="4">
    <source>
        <dbReference type="Proteomes" id="UP000240883"/>
    </source>
</evidence>
<name>A0A2T2NVQ1_CORCC</name>
<feature type="transmembrane region" description="Helical" evidence="2">
    <location>
        <begin position="42"/>
        <end position="61"/>
    </location>
</feature>
<gene>
    <name evidence="3" type="ORF">BS50DRAFT_550406</name>
</gene>
<dbReference type="STRING" id="1448308.A0A2T2NVQ1"/>
<evidence type="ECO:0000256" key="1">
    <source>
        <dbReference type="ARBA" id="ARBA00035112"/>
    </source>
</evidence>
<sequence length="289" mass="32914">MPTHRDYQTVRTEELVGEEVKLRGEGMSWSDTEIIPTTTRSFVVYLSLLLISFTANVLLVLDNARLKASGDSGKTIYSGNSFTTLSTFHSFTQYWNPNLAQETTDAAWSAIDTNPIAVALHNDFVNHVGLGPSTKFPWDTERSVYYIRAFHDLHCLKLIRKAIISQHHNDSQTVNLEHIYHCLDSLRQDIMCIADDTPMPAPVAHHVGDGQVRKCRDWNKLVAWATHPDRNACHCFDDYREATNTLELFAFCPDNSPYRDVMQKCFNYHGHKNAYEPKNHGEGTIKLQS</sequence>
<dbReference type="PANTHER" id="PTHR33365:SF6">
    <property type="entry name" value="OXIDASE USTYA"/>
    <property type="match status" value="1"/>
</dbReference>
<dbReference type="AlphaFoldDB" id="A0A2T2NVQ1"/>
<keyword evidence="2" id="KW-0812">Transmembrane</keyword>